<evidence type="ECO:0000259" key="7">
    <source>
        <dbReference type="SMART" id="SM00220"/>
    </source>
</evidence>
<keyword evidence="5" id="KW-0067">ATP-binding</keyword>
<keyword evidence="2" id="KW-0808">Transferase</keyword>
<dbReference type="Proteomes" id="UP000291343">
    <property type="component" value="Unassembled WGS sequence"/>
</dbReference>
<feature type="compositionally biased region" description="Basic residues" evidence="6">
    <location>
        <begin position="57"/>
        <end position="67"/>
    </location>
</feature>
<evidence type="ECO:0000256" key="2">
    <source>
        <dbReference type="ARBA" id="ARBA00022679"/>
    </source>
</evidence>
<dbReference type="GO" id="GO:0005524">
    <property type="term" value="F:ATP binding"/>
    <property type="evidence" value="ECO:0007669"/>
    <property type="project" value="UniProtKB-KW"/>
</dbReference>
<feature type="compositionally biased region" description="Pro residues" evidence="6">
    <location>
        <begin position="484"/>
        <end position="493"/>
    </location>
</feature>
<organism evidence="8 9">
    <name type="scientific">Laodelphax striatellus</name>
    <name type="common">Small brown planthopper</name>
    <name type="synonym">Delphax striatella</name>
    <dbReference type="NCBI Taxonomy" id="195883"/>
    <lineage>
        <taxon>Eukaryota</taxon>
        <taxon>Metazoa</taxon>
        <taxon>Ecdysozoa</taxon>
        <taxon>Arthropoda</taxon>
        <taxon>Hexapoda</taxon>
        <taxon>Insecta</taxon>
        <taxon>Pterygota</taxon>
        <taxon>Neoptera</taxon>
        <taxon>Paraneoptera</taxon>
        <taxon>Hemiptera</taxon>
        <taxon>Auchenorrhyncha</taxon>
        <taxon>Fulgoroidea</taxon>
        <taxon>Delphacidae</taxon>
        <taxon>Criomorphinae</taxon>
        <taxon>Laodelphax</taxon>
    </lineage>
</organism>
<feature type="compositionally biased region" description="Basic and acidic residues" evidence="6">
    <location>
        <begin position="402"/>
        <end position="412"/>
    </location>
</feature>
<dbReference type="AlphaFoldDB" id="A0A482XRC3"/>
<feature type="compositionally biased region" description="Low complexity" evidence="6">
    <location>
        <begin position="514"/>
        <end position="524"/>
    </location>
</feature>
<feature type="region of interest" description="Disordered" evidence="6">
    <location>
        <begin position="1"/>
        <end position="105"/>
    </location>
</feature>
<keyword evidence="4" id="KW-0418">Kinase</keyword>
<name>A0A482XRC3_LAOST</name>
<evidence type="ECO:0000256" key="1">
    <source>
        <dbReference type="ARBA" id="ARBA00022527"/>
    </source>
</evidence>
<comment type="caution">
    <text evidence="8">The sequence shown here is derived from an EMBL/GenBank/DDBJ whole genome shotgun (WGS) entry which is preliminary data.</text>
</comment>
<feature type="region of interest" description="Disordered" evidence="6">
    <location>
        <begin position="118"/>
        <end position="150"/>
    </location>
</feature>
<feature type="compositionally biased region" description="Basic and acidic residues" evidence="6">
    <location>
        <begin position="10"/>
        <end position="34"/>
    </location>
</feature>
<feature type="region of interest" description="Disordered" evidence="6">
    <location>
        <begin position="457"/>
        <end position="538"/>
    </location>
</feature>
<gene>
    <name evidence="8" type="ORF">LSTR_LSTR002096</name>
</gene>
<feature type="compositionally biased region" description="Basic residues" evidence="6">
    <location>
        <begin position="35"/>
        <end position="50"/>
    </location>
</feature>
<feature type="compositionally biased region" description="Basic and acidic residues" evidence="6">
    <location>
        <begin position="346"/>
        <end position="393"/>
    </location>
</feature>
<dbReference type="SUPFAM" id="SSF56112">
    <property type="entry name" value="Protein kinase-like (PK-like)"/>
    <property type="match status" value="1"/>
</dbReference>
<feature type="compositionally biased region" description="Basic and acidic residues" evidence="6">
    <location>
        <begin position="525"/>
        <end position="538"/>
    </location>
</feature>
<sequence>MSESESIESDDVKSEKEEVSSIKNDQDNDKSSEQKKKKKKKKHKHHSKHKKADEKHEKKRHKKHKHRRDEENGDVKESKKPRKSKDEEPELKEPKKSDIKSGNHCDIEVQKVELVTNGTKAAVSQSSSKSHSTNAASVPKPAKTALKAKSPAIATDSEIEVSAIEDEMNLEDLMRQKALLQARLGAYMSESESSNPEVQEIIEVLDDESDVVSVKNVENERPRKRSRSREKDRKTRDNRIRENDPQRKRLRDADAIIQRRKEDREREERRLERRKEDNKRREEELKKREEDFKKREEERKKREERRREDERRDRRDDERRRDDDRRQNDMRPVDRRPSMSKRRSRSPIDRENNRGRDFDRDRDRDRRDFDRNRERDRRFHRSNSRERAKDGYRGCRHRKGKSDKGDKFKDSLSEGLKVEASSSSSDELDNINIVEEEDEEAIIEKRRKQREELLKRLGAASEDSNTVSSPLACPAASPKREVAPPTPTPPAAEAPPKEASPKPKRKSRFEPEIAAAQPTATELAANKDKADKQKKEGNKWDMFAEADVLHYNSPGMLEKGGLPENPSLTDNWDDAEGYYRVRIGEILDSRYVVYGYTGQGVFSNVVRARDGARGNQDVAVKIIRNNEIMHKTGLKELEILKRLNDADPDDRFHCLRLYRIPYDFGIDAWSAGCTIYELYTGKIMFSGKSNNQMLKFFMDLKGKIPNKLIRKGQFKDQHFDSNCNFLYHEVDKVTEREKVVVMSTMNITRDLQTELVGNQHLPEDQARKVQQLKDLLERILMLDSSKRIPINQALVHPFIQERI</sequence>
<dbReference type="InParanoid" id="A0A482XRC3"/>
<dbReference type="InterPro" id="IPR011009">
    <property type="entry name" value="Kinase-like_dom_sf"/>
</dbReference>
<dbReference type="FunCoup" id="A0A482XRC3">
    <property type="interactions" value="1533"/>
</dbReference>
<dbReference type="SMART" id="SM00220">
    <property type="entry name" value="S_TKc"/>
    <property type="match status" value="1"/>
</dbReference>
<dbReference type="InterPro" id="IPR000719">
    <property type="entry name" value="Prot_kinase_dom"/>
</dbReference>
<evidence type="ECO:0000256" key="6">
    <source>
        <dbReference type="SAM" id="MobiDB-lite"/>
    </source>
</evidence>
<dbReference type="FunFam" id="3.30.200.20:FF:000123">
    <property type="entry name" value="serine/threonine-protein kinase PRP4 homolog"/>
    <property type="match status" value="1"/>
</dbReference>
<dbReference type="Gene3D" id="3.30.200.20">
    <property type="entry name" value="Phosphorylase Kinase, domain 1"/>
    <property type="match status" value="1"/>
</dbReference>
<dbReference type="Pfam" id="PF00069">
    <property type="entry name" value="Pkinase"/>
    <property type="match status" value="1"/>
</dbReference>
<dbReference type="OrthoDB" id="3967at2759"/>
<keyword evidence="3" id="KW-0547">Nucleotide-binding</keyword>
<keyword evidence="9" id="KW-1185">Reference proteome</keyword>
<protein>
    <recommendedName>
        <fullName evidence="7">Protein kinase domain-containing protein</fullName>
    </recommendedName>
</protein>
<feature type="compositionally biased region" description="Low complexity" evidence="6">
    <location>
        <begin position="121"/>
        <end position="137"/>
    </location>
</feature>
<reference evidence="8 9" key="1">
    <citation type="journal article" date="2017" name="Gigascience">
        <title>Genome sequence of the small brown planthopper, Laodelphax striatellus.</title>
        <authorList>
            <person name="Zhu J."/>
            <person name="Jiang F."/>
            <person name="Wang X."/>
            <person name="Yang P."/>
            <person name="Bao Y."/>
            <person name="Zhao W."/>
            <person name="Wang W."/>
            <person name="Lu H."/>
            <person name="Wang Q."/>
            <person name="Cui N."/>
            <person name="Li J."/>
            <person name="Chen X."/>
            <person name="Luo L."/>
            <person name="Yu J."/>
            <person name="Kang L."/>
            <person name="Cui F."/>
        </authorList>
    </citation>
    <scope>NUCLEOTIDE SEQUENCE [LARGE SCALE GENOMIC DNA]</scope>
    <source>
        <strain evidence="8">Lst14</strain>
    </source>
</reference>
<accession>A0A482XRC3</accession>
<feature type="compositionally biased region" description="Basic and acidic residues" evidence="6">
    <location>
        <begin position="91"/>
        <end position="105"/>
    </location>
</feature>
<dbReference type="STRING" id="195883.A0A482XRC3"/>
<dbReference type="EMBL" id="QKKF02002849">
    <property type="protein sequence ID" value="RZF48030.1"/>
    <property type="molecule type" value="Genomic_DNA"/>
</dbReference>
<dbReference type="InterPro" id="IPR050494">
    <property type="entry name" value="Ser_Thr_dual-spec_kinase"/>
</dbReference>
<dbReference type="Gene3D" id="1.10.510.10">
    <property type="entry name" value="Transferase(Phosphotransferase) domain 1"/>
    <property type="match status" value="1"/>
</dbReference>
<dbReference type="PANTHER" id="PTHR24058">
    <property type="entry name" value="DUAL SPECIFICITY PROTEIN KINASE"/>
    <property type="match status" value="1"/>
</dbReference>
<dbReference type="SMR" id="A0A482XRC3"/>
<evidence type="ECO:0000256" key="3">
    <source>
        <dbReference type="ARBA" id="ARBA00022741"/>
    </source>
</evidence>
<feature type="compositionally biased region" description="Basic and acidic residues" evidence="6">
    <location>
        <begin position="68"/>
        <end position="78"/>
    </location>
</feature>
<evidence type="ECO:0000256" key="4">
    <source>
        <dbReference type="ARBA" id="ARBA00022777"/>
    </source>
</evidence>
<feature type="domain" description="Protein kinase" evidence="7">
    <location>
        <begin position="591"/>
        <end position="799"/>
    </location>
</feature>
<evidence type="ECO:0000313" key="8">
    <source>
        <dbReference type="EMBL" id="RZF48030.1"/>
    </source>
</evidence>
<proteinExistence type="predicted"/>
<evidence type="ECO:0000256" key="5">
    <source>
        <dbReference type="ARBA" id="ARBA00022840"/>
    </source>
</evidence>
<keyword evidence="1" id="KW-0723">Serine/threonine-protein kinase</keyword>
<evidence type="ECO:0000313" key="9">
    <source>
        <dbReference type="Proteomes" id="UP000291343"/>
    </source>
</evidence>
<feature type="compositionally biased region" description="Basic and acidic residues" evidence="6">
    <location>
        <begin position="229"/>
        <end position="337"/>
    </location>
</feature>
<feature type="region of interest" description="Disordered" evidence="6">
    <location>
        <begin position="209"/>
        <end position="443"/>
    </location>
</feature>
<dbReference type="PANTHER" id="PTHR24058:SF103">
    <property type="entry name" value="SERINE_THREONINE-PROTEIN KINASE PRP4 HOMOLOG"/>
    <property type="match status" value="1"/>
</dbReference>
<feature type="compositionally biased region" description="Acidic residues" evidence="6">
    <location>
        <begin position="426"/>
        <end position="441"/>
    </location>
</feature>
<dbReference type="GO" id="GO:0004674">
    <property type="term" value="F:protein serine/threonine kinase activity"/>
    <property type="evidence" value="ECO:0007669"/>
    <property type="project" value="UniProtKB-KW"/>
</dbReference>